<dbReference type="RefSeq" id="WP_189510618.1">
    <property type="nucleotide sequence ID" value="NZ_BMXG01000001.1"/>
</dbReference>
<proteinExistence type="predicted"/>
<accession>A0A8J3GBD0</accession>
<dbReference type="Gene3D" id="3.90.70.10">
    <property type="entry name" value="Cysteine proteinases"/>
    <property type="match status" value="1"/>
</dbReference>
<name>A0A8J3GBD0_9BACT</name>
<evidence type="ECO:0000313" key="2">
    <source>
        <dbReference type="EMBL" id="GHB90001.1"/>
    </source>
</evidence>
<reference evidence="2" key="2">
    <citation type="submission" date="2020-09" db="EMBL/GenBank/DDBJ databases">
        <authorList>
            <person name="Sun Q."/>
            <person name="Kim S."/>
        </authorList>
    </citation>
    <scope>NUCLEOTIDE SEQUENCE</scope>
    <source>
        <strain evidence="2">KCTC 12870</strain>
    </source>
</reference>
<sequence>MIACTTQARTFTDSQGRELEAEIIAYDGGDAVTIRRSDGNEFPLNLDRLSAADQAYVRNWKPKEAPTVPPEKIKRINELFGAELFVDGVLWDDAPSDVAKRLSWPEESQTATQSSFRKYNRADDLLFGARPYSSTLYGQDGKVDMISIIFANKGDSAKNAFAMNSKQIESAIAKAIDSDGETITKQLSTLGEPEQQTTATGRNMKERLKVWDWNGHTIMLAVQNEEYVAVRIMPPELAANRGRPERVSSSELKVTAKANVQKRANGDVIITNIPMVDQGPKGYCVPATLERALRYMGIRADMYLLAMAGNTSIGGGTYVHELIDGAEGYVKSAGRKLEGVSIKLKARNVAKYIDQGQPILWTMFSTPEYNALANSYTQARAKYPKAKDWEEALKDKLKDKPSLEPNMEMGHACMIIGYNEETDEIAVSDSWGPAFTERWVPASLANDISQGKFWVVDF</sequence>
<protein>
    <recommendedName>
        <fullName evidence="1">Peptidase C39-like domain-containing protein</fullName>
    </recommendedName>
</protein>
<keyword evidence="3" id="KW-1185">Reference proteome</keyword>
<dbReference type="InterPro" id="IPR039564">
    <property type="entry name" value="Peptidase_C39-like"/>
</dbReference>
<comment type="caution">
    <text evidence="2">The sequence shown here is derived from an EMBL/GenBank/DDBJ whole genome shotgun (WGS) entry which is preliminary data.</text>
</comment>
<feature type="domain" description="Peptidase C39-like" evidence="1">
    <location>
        <begin position="272"/>
        <end position="431"/>
    </location>
</feature>
<dbReference type="Gene3D" id="2.30.30.700">
    <property type="entry name" value="SLA1 homology domain 1"/>
    <property type="match status" value="1"/>
</dbReference>
<dbReference type="Pfam" id="PF13529">
    <property type="entry name" value="Peptidase_C39_2"/>
    <property type="match status" value="1"/>
</dbReference>
<evidence type="ECO:0000259" key="1">
    <source>
        <dbReference type="Pfam" id="PF13529"/>
    </source>
</evidence>
<dbReference type="EMBL" id="BMXG01000001">
    <property type="protein sequence ID" value="GHB90001.1"/>
    <property type="molecule type" value="Genomic_DNA"/>
</dbReference>
<dbReference type="AlphaFoldDB" id="A0A8J3GBD0"/>
<evidence type="ECO:0000313" key="3">
    <source>
        <dbReference type="Proteomes" id="UP000642829"/>
    </source>
</evidence>
<organism evidence="2 3">
    <name type="scientific">Cerasicoccus arenae</name>
    <dbReference type="NCBI Taxonomy" id="424488"/>
    <lineage>
        <taxon>Bacteria</taxon>
        <taxon>Pseudomonadati</taxon>
        <taxon>Verrucomicrobiota</taxon>
        <taxon>Opitutia</taxon>
        <taxon>Puniceicoccales</taxon>
        <taxon>Cerasicoccaceae</taxon>
        <taxon>Cerasicoccus</taxon>
    </lineage>
</organism>
<reference evidence="2" key="1">
    <citation type="journal article" date="2014" name="Int. J. Syst. Evol. Microbiol.">
        <title>Complete genome sequence of Corynebacterium casei LMG S-19264T (=DSM 44701T), isolated from a smear-ripened cheese.</title>
        <authorList>
            <consortium name="US DOE Joint Genome Institute (JGI-PGF)"/>
            <person name="Walter F."/>
            <person name="Albersmeier A."/>
            <person name="Kalinowski J."/>
            <person name="Ruckert C."/>
        </authorList>
    </citation>
    <scope>NUCLEOTIDE SEQUENCE</scope>
    <source>
        <strain evidence="2">KCTC 12870</strain>
    </source>
</reference>
<dbReference type="Proteomes" id="UP000642829">
    <property type="component" value="Unassembled WGS sequence"/>
</dbReference>
<gene>
    <name evidence="2" type="ORF">GCM10007047_00740</name>
</gene>